<evidence type="ECO:0000313" key="2">
    <source>
        <dbReference type="EMBL" id="CAG9583351.1"/>
    </source>
</evidence>
<gene>
    <name evidence="2" type="ORF">DCHRY22_LOCUS14749</name>
</gene>
<proteinExistence type="predicted"/>
<dbReference type="AlphaFoldDB" id="A0A8J2WBA0"/>
<comment type="caution">
    <text evidence="2">The sequence shown here is derived from an EMBL/GenBank/DDBJ whole genome shotgun (WGS) entry which is preliminary data.</text>
</comment>
<dbReference type="EMBL" id="CAKASE010000081">
    <property type="protein sequence ID" value="CAG9583351.1"/>
    <property type="molecule type" value="Genomic_DNA"/>
</dbReference>
<evidence type="ECO:0000313" key="3">
    <source>
        <dbReference type="Proteomes" id="UP000789524"/>
    </source>
</evidence>
<reference evidence="2" key="1">
    <citation type="submission" date="2021-09" db="EMBL/GenBank/DDBJ databases">
        <authorList>
            <person name="Martin H S."/>
        </authorList>
    </citation>
    <scope>NUCLEOTIDE SEQUENCE</scope>
</reference>
<protein>
    <submittedName>
        <fullName evidence="2">(African queen) hypothetical protein</fullName>
    </submittedName>
</protein>
<accession>A0A8J2WBA0</accession>
<feature type="region of interest" description="Disordered" evidence="1">
    <location>
        <begin position="1"/>
        <end position="59"/>
    </location>
</feature>
<evidence type="ECO:0000256" key="1">
    <source>
        <dbReference type="SAM" id="MobiDB-lite"/>
    </source>
</evidence>
<name>A0A8J2WBA0_9NEOP</name>
<keyword evidence="3" id="KW-1185">Reference proteome</keyword>
<dbReference type="Proteomes" id="UP000789524">
    <property type="component" value="Unassembled WGS sequence"/>
</dbReference>
<feature type="compositionally biased region" description="Basic and acidic residues" evidence="1">
    <location>
        <begin position="1"/>
        <end position="20"/>
    </location>
</feature>
<sequence>MDRVGDTIHKHTLTHRERVAGRLPATDYRQRLSRQPTAVSREPRAELAPGEPVGHESASEQLMAVRAPVNHKDALFPAYAQTLL</sequence>
<organism evidence="2 3">
    <name type="scientific">Danaus chrysippus</name>
    <name type="common">African queen</name>
    <dbReference type="NCBI Taxonomy" id="151541"/>
    <lineage>
        <taxon>Eukaryota</taxon>
        <taxon>Metazoa</taxon>
        <taxon>Ecdysozoa</taxon>
        <taxon>Arthropoda</taxon>
        <taxon>Hexapoda</taxon>
        <taxon>Insecta</taxon>
        <taxon>Pterygota</taxon>
        <taxon>Neoptera</taxon>
        <taxon>Endopterygota</taxon>
        <taxon>Lepidoptera</taxon>
        <taxon>Glossata</taxon>
        <taxon>Ditrysia</taxon>
        <taxon>Papilionoidea</taxon>
        <taxon>Nymphalidae</taxon>
        <taxon>Danainae</taxon>
        <taxon>Danaini</taxon>
        <taxon>Danaina</taxon>
        <taxon>Danaus</taxon>
        <taxon>Anosia</taxon>
    </lineage>
</organism>